<reference evidence="2" key="2">
    <citation type="submission" date="2025-09" db="UniProtKB">
        <authorList>
            <consortium name="Ensembl"/>
        </authorList>
    </citation>
    <scope>IDENTIFICATION</scope>
</reference>
<evidence type="ECO:0000313" key="2">
    <source>
        <dbReference type="Ensembl" id="ENSGMOP00000066958.1"/>
    </source>
</evidence>
<dbReference type="Gene3D" id="1.10.238.10">
    <property type="entry name" value="EF-hand"/>
    <property type="match status" value="1"/>
</dbReference>
<organism evidence="2 3">
    <name type="scientific">Gadus morhua</name>
    <name type="common">Atlantic cod</name>
    <dbReference type="NCBI Taxonomy" id="8049"/>
    <lineage>
        <taxon>Eukaryota</taxon>
        <taxon>Metazoa</taxon>
        <taxon>Chordata</taxon>
        <taxon>Craniata</taxon>
        <taxon>Vertebrata</taxon>
        <taxon>Euteleostomi</taxon>
        <taxon>Actinopterygii</taxon>
        <taxon>Neopterygii</taxon>
        <taxon>Teleostei</taxon>
        <taxon>Neoteleostei</taxon>
        <taxon>Acanthomorphata</taxon>
        <taxon>Zeiogadaria</taxon>
        <taxon>Gadariae</taxon>
        <taxon>Gadiformes</taxon>
        <taxon>Gadoidei</taxon>
        <taxon>Gadidae</taxon>
        <taxon>Gadus</taxon>
    </lineage>
</organism>
<reference evidence="2" key="1">
    <citation type="submission" date="2025-08" db="UniProtKB">
        <authorList>
            <consortium name="Ensembl"/>
        </authorList>
    </citation>
    <scope>IDENTIFICATION</scope>
</reference>
<accession>A0A8C5CW24</accession>
<dbReference type="Proteomes" id="UP000694546">
    <property type="component" value="Chromosome 22"/>
</dbReference>
<dbReference type="GeneTree" id="ENSGT00940000176166"/>
<sequence>MLTTETASNQEQHLIMFTDLEKAISTMVDEFHKAGSGATLKADEFKGLVSSQMPTLATTVGTDAGWSEMLQKMGVSGDGEGVSFERFWSLIQSQATQQYGLSSLDKVSKCSCIVL</sequence>
<dbReference type="InterPro" id="IPR011992">
    <property type="entry name" value="EF-hand-dom_pair"/>
</dbReference>
<dbReference type="Pfam" id="PF01023">
    <property type="entry name" value="S_100"/>
    <property type="match status" value="1"/>
</dbReference>
<dbReference type="Ensembl" id="ENSGMOT00000044462.1">
    <property type="protein sequence ID" value="ENSGMOP00000066958.1"/>
    <property type="gene ID" value="ENSGMOG00000026260.1"/>
</dbReference>
<protein>
    <recommendedName>
        <fullName evidence="1">S100/CaBP-9k-type calcium binding subdomain domain-containing protein</fullName>
    </recommendedName>
</protein>
<dbReference type="AlphaFoldDB" id="A0A8C5CW24"/>
<evidence type="ECO:0000313" key="3">
    <source>
        <dbReference type="Proteomes" id="UP000694546"/>
    </source>
</evidence>
<dbReference type="SUPFAM" id="SSF47473">
    <property type="entry name" value="EF-hand"/>
    <property type="match status" value="1"/>
</dbReference>
<keyword evidence="3" id="KW-1185">Reference proteome</keyword>
<dbReference type="OMA" id="WSLIQNV"/>
<proteinExistence type="predicted"/>
<evidence type="ECO:0000259" key="1">
    <source>
        <dbReference type="SMART" id="SM01394"/>
    </source>
</evidence>
<feature type="domain" description="S100/CaBP-9k-type calcium binding subdomain" evidence="1">
    <location>
        <begin position="20"/>
        <end position="58"/>
    </location>
</feature>
<dbReference type="InterPro" id="IPR013787">
    <property type="entry name" value="S100_Ca-bd_sub"/>
</dbReference>
<dbReference type="SMART" id="SM01394">
    <property type="entry name" value="S_100"/>
    <property type="match status" value="1"/>
</dbReference>
<name>A0A8C5CW24_GADMO</name>